<evidence type="ECO:0000313" key="1">
    <source>
        <dbReference type="EMBL" id="SEI90951.1"/>
    </source>
</evidence>
<name>A0A1H6UF53_9GAMM</name>
<evidence type="ECO:0008006" key="3">
    <source>
        <dbReference type="Google" id="ProtNLM"/>
    </source>
</evidence>
<dbReference type="Gene3D" id="1.20.120.330">
    <property type="entry name" value="Nucleotidyltransferases domain 2"/>
    <property type="match status" value="1"/>
</dbReference>
<reference evidence="1 2" key="1">
    <citation type="submission" date="2016-10" db="EMBL/GenBank/DDBJ databases">
        <authorList>
            <person name="de Groot N.N."/>
        </authorList>
    </citation>
    <scope>NUCLEOTIDE SEQUENCE [LARGE SCALE GENOMIC DNA]</scope>
    <source>
        <strain evidence="1 2">DSM 1041</strain>
    </source>
</reference>
<dbReference type="Proteomes" id="UP000199005">
    <property type="component" value="Unassembled WGS sequence"/>
</dbReference>
<sequence>MPVSHIDFLEYSASELSRSEPTEFQLRNAASRAYYALYHKARQRIEELGLTLEKPEKAGSHAATIDTISRVSPKAKSISVQMDKLKRFRHICDYDLNSTIDKKRVELHIAEVGRMLDMLDRLQ</sequence>
<organism evidence="1 2">
    <name type="scientific">Azotobacter beijerinckii</name>
    <dbReference type="NCBI Taxonomy" id="170623"/>
    <lineage>
        <taxon>Bacteria</taxon>
        <taxon>Pseudomonadati</taxon>
        <taxon>Pseudomonadota</taxon>
        <taxon>Gammaproteobacteria</taxon>
        <taxon>Pseudomonadales</taxon>
        <taxon>Pseudomonadaceae</taxon>
        <taxon>Azotobacter</taxon>
    </lineage>
</organism>
<dbReference type="AlphaFoldDB" id="A0A1H6UF53"/>
<proteinExistence type="predicted"/>
<dbReference type="EMBL" id="FNYO01000026">
    <property type="protein sequence ID" value="SEI90951.1"/>
    <property type="molecule type" value="Genomic_DNA"/>
</dbReference>
<protein>
    <recommendedName>
        <fullName evidence="3">HEPN domain-containing protein</fullName>
    </recommendedName>
</protein>
<dbReference type="RefSeq" id="WP_139211114.1">
    <property type="nucleotide sequence ID" value="NZ_FNYO01000026.1"/>
</dbReference>
<gene>
    <name evidence="1" type="ORF">SAMN04244579_02413</name>
</gene>
<accession>A0A1H6UF53</accession>
<evidence type="ECO:0000313" key="2">
    <source>
        <dbReference type="Proteomes" id="UP000199005"/>
    </source>
</evidence>